<evidence type="ECO:0000313" key="3">
    <source>
        <dbReference type="EMBL" id="OIW32700.1"/>
    </source>
</evidence>
<dbReference type="OrthoDB" id="2121879at2759"/>
<dbReference type="Pfam" id="PF24808">
    <property type="entry name" value="DUF7707"/>
    <property type="match status" value="1"/>
</dbReference>
<dbReference type="EMBL" id="KV875095">
    <property type="protein sequence ID" value="OIW32700.1"/>
    <property type="molecule type" value="Genomic_DNA"/>
</dbReference>
<dbReference type="AlphaFoldDB" id="A0A1J7JTK3"/>
<protein>
    <recommendedName>
        <fullName evidence="2">DUF7707 domain-containing protein</fullName>
    </recommendedName>
</protein>
<feature type="compositionally biased region" description="Low complexity" evidence="1">
    <location>
        <begin position="158"/>
        <end position="170"/>
    </location>
</feature>
<feature type="region of interest" description="Disordered" evidence="1">
    <location>
        <begin position="158"/>
        <end position="238"/>
    </location>
</feature>
<keyword evidence="4" id="KW-1185">Reference proteome</keyword>
<evidence type="ECO:0000313" key="4">
    <source>
        <dbReference type="Proteomes" id="UP000182658"/>
    </source>
</evidence>
<evidence type="ECO:0000259" key="2">
    <source>
        <dbReference type="Pfam" id="PF24808"/>
    </source>
</evidence>
<sequence>MLALAASLAAATETCMSPPTRSQPGRDVGSFGNYMCANQITNCAALCKDQVSVNTCESDNDGQDNPFEDITYCFECTCADGSTPDLANYYDTIPTEVCERSRENCQYAYNQYGGSAPAGKCPTCGSQYAVEPTWMQLTPTPWSTTSAAAAVTSNAEAEVTTSSSSSEAVTDSPTWSPTSISTFTSTAETNSTSSSTSSEVSSSPTTTVPLLTTVHTSTTTSATTRPRTSSTTSPAPVKSAGAAMIEPGMAAFGMGLAAVMVL</sequence>
<feature type="compositionally biased region" description="Low complexity" evidence="1">
    <location>
        <begin position="181"/>
        <end position="233"/>
    </location>
</feature>
<organism evidence="3 4">
    <name type="scientific">Coniochaeta ligniaria NRRL 30616</name>
    <dbReference type="NCBI Taxonomy" id="1408157"/>
    <lineage>
        <taxon>Eukaryota</taxon>
        <taxon>Fungi</taxon>
        <taxon>Dikarya</taxon>
        <taxon>Ascomycota</taxon>
        <taxon>Pezizomycotina</taxon>
        <taxon>Sordariomycetes</taxon>
        <taxon>Sordariomycetidae</taxon>
        <taxon>Coniochaetales</taxon>
        <taxon>Coniochaetaceae</taxon>
        <taxon>Coniochaeta</taxon>
    </lineage>
</organism>
<dbReference type="Proteomes" id="UP000182658">
    <property type="component" value="Unassembled WGS sequence"/>
</dbReference>
<feature type="compositionally biased region" description="Polar residues" evidence="1">
    <location>
        <begin position="171"/>
        <end position="180"/>
    </location>
</feature>
<accession>A0A1J7JTK3</accession>
<feature type="domain" description="DUF7707" evidence="2">
    <location>
        <begin position="34"/>
        <end position="111"/>
    </location>
</feature>
<proteinExistence type="predicted"/>
<dbReference type="InterPro" id="IPR056124">
    <property type="entry name" value="DUF7707"/>
</dbReference>
<gene>
    <name evidence="3" type="ORF">CONLIGDRAFT_679083</name>
</gene>
<evidence type="ECO:0000256" key="1">
    <source>
        <dbReference type="SAM" id="MobiDB-lite"/>
    </source>
</evidence>
<reference evidence="3 4" key="1">
    <citation type="submission" date="2016-10" db="EMBL/GenBank/DDBJ databases">
        <title>Draft genome sequence of Coniochaeta ligniaria NRRL30616, a lignocellulolytic fungus for bioabatement of inhibitors in plant biomass hydrolysates.</title>
        <authorList>
            <consortium name="DOE Joint Genome Institute"/>
            <person name="Jimenez D.J."/>
            <person name="Hector R.E."/>
            <person name="Riley R."/>
            <person name="Sun H."/>
            <person name="Grigoriev I.V."/>
            <person name="Van Elsas J.D."/>
            <person name="Nichols N.N."/>
        </authorList>
    </citation>
    <scope>NUCLEOTIDE SEQUENCE [LARGE SCALE GENOMIC DNA]</scope>
    <source>
        <strain evidence="3 4">NRRL 30616</strain>
    </source>
</reference>
<dbReference type="InParanoid" id="A0A1J7JTK3"/>
<name>A0A1J7JTK3_9PEZI</name>